<dbReference type="InterPro" id="IPR050538">
    <property type="entry name" value="MAP_kinase_kinase_kinase"/>
</dbReference>
<feature type="compositionally biased region" description="Polar residues" evidence="5">
    <location>
        <begin position="573"/>
        <end position="582"/>
    </location>
</feature>
<dbReference type="InterPro" id="IPR008266">
    <property type="entry name" value="Tyr_kinase_AS"/>
</dbReference>
<dbReference type="InterPro" id="IPR011009">
    <property type="entry name" value="Kinase-like_dom_sf"/>
</dbReference>
<feature type="compositionally biased region" description="Basic and acidic residues" evidence="5">
    <location>
        <begin position="79"/>
        <end position="95"/>
    </location>
</feature>
<name>A0A9J7KN98_BRAFL</name>
<dbReference type="PANTHER" id="PTHR48016:SF56">
    <property type="entry name" value="MAPKK KINASE"/>
    <property type="match status" value="1"/>
</dbReference>
<organism evidence="7 8">
    <name type="scientific">Branchiostoma floridae</name>
    <name type="common">Florida lancelet</name>
    <name type="synonym">Amphioxus</name>
    <dbReference type="NCBI Taxonomy" id="7739"/>
    <lineage>
        <taxon>Eukaryota</taxon>
        <taxon>Metazoa</taxon>
        <taxon>Chordata</taxon>
        <taxon>Cephalochordata</taxon>
        <taxon>Leptocardii</taxon>
        <taxon>Amphioxiformes</taxon>
        <taxon>Branchiostomatidae</taxon>
        <taxon>Branchiostoma</taxon>
    </lineage>
</organism>
<feature type="region of interest" description="Disordered" evidence="5">
    <location>
        <begin position="1"/>
        <end position="106"/>
    </location>
</feature>
<evidence type="ECO:0000256" key="1">
    <source>
        <dbReference type="ARBA" id="ARBA00022679"/>
    </source>
</evidence>
<evidence type="ECO:0000259" key="6">
    <source>
        <dbReference type="PROSITE" id="PS50011"/>
    </source>
</evidence>
<evidence type="ECO:0000256" key="5">
    <source>
        <dbReference type="SAM" id="MobiDB-lite"/>
    </source>
</evidence>
<dbReference type="Gene3D" id="1.10.510.10">
    <property type="entry name" value="Transferase(Phosphotransferase) domain 1"/>
    <property type="match status" value="1"/>
</dbReference>
<evidence type="ECO:0000256" key="4">
    <source>
        <dbReference type="ARBA" id="ARBA00022840"/>
    </source>
</evidence>
<feature type="region of interest" description="Disordered" evidence="5">
    <location>
        <begin position="551"/>
        <end position="582"/>
    </location>
</feature>
<dbReference type="GO" id="GO:0004672">
    <property type="term" value="F:protein kinase activity"/>
    <property type="evidence" value="ECO:0007669"/>
    <property type="project" value="InterPro"/>
</dbReference>
<evidence type="ECO:0000313" key="8">
    <source>
        <dbReference type="RefSeq" id="XP_035667150.1"/>
    </source>
</evidence>
<protein>
    <submittedName>
        <fullName evidence="8">Uncharacterized protein LOC118409886 isoform X1</fullName>
    </submittedName>
</protein>
<reference evidence="8" key="2">
    <citation type="submission" date="2025-08" db="UniProtKB">
        <authorList>
            <consortium name="RefSeq"/>
        </authorList>
    </citation>
    <scope>IDENTIFICATION</scope>
    <source>
        <strain evidence="8">S238N-H82</strain>
        <tissue evidence="8">Testes</tissue>
    </source>
</reference>
<keyword evidence="2" id="KW-0547">Nucleotide-binding</keyword>
<sequence>MASNMDTKHGDKGETEHDKTTAAISEADSGRGLSVADVSSPEGDDQRRVGTNQDLDEIEPRMPIQTDTLQDSQAAVGKEPYDRELQLQEGERDELYDGDSPETTSKRIVQPSEQGEDAFAKWQSAYGRHDNVFQLLIVDPVSGKWRKLQLRDVCVNRVDQKGSGHVSVDVTGLEVRDANKTNGNIVAGNEQRDVLRDLQDLSLSESVVLSYRRGSDVSPHLLQEVKERGAGKSPHVQEFFSFIAKHLASFGEVEDCYILPLRNGLLISQSELTVRSIQGTKLTVAQTTVRGTIILLNPTVSQDMKATYRPDHESSTTPGNFETRKRLGRGAEGPVYNAADIESNDEFAFKKIPLAKFGSYKEAAAAFLELKGSTNTCRPYGLVLDEENDCVLFLMERVRGRTLREVLKDQTELMEVPVAVGYATGILTGLKYIQSQEMMHTDVAARNVIIDGLHAILIDLTGAKKMKLKGWDEAGALCLLNGMLRNEIPQKIHLDESSNLWKATADDLAKFNPATLWKLEELLEKVAKTPTTQTPTVDELLPILQEISEGLPKTSDTVDSQDSLEDGVPSPPNIQLSPEGSAQVETLEGLKKQIEELTEENEKYRKDLSDAEKKLKEEENRVKELHESRNQLSNMVRETEEDLENLKGVLQVARASEKKWKSEVERLESENQKKQEMLDRAEQEKQELKAEINKLQDRAKQNEGHRVED</sequence>
<dbReference type="InterPro" id="IPR000719">
    <property type="entry name" value="Prot_kinase_dom"/>
</dbReference>
<dbReference type="Proteomes" id="UP000001554">
    <property type="component" value="Chromosome 2"/>
</dbReference>
<keyword evidence="1" id="KW-0808">Transferase</keyword>
<dbReference type="GO" id="GO:0005524">
    <property type="term" value="F:ATP binding"/>
    <property type="evidence" value="ECO:0007669"/>
    <property type="project" value="UniProtKB-KW"/>
</dbReference>
<dbReference type="GeneID" id="118409886"/>
<evidence type="ECO:0000256" key="3">
    <source>
        <dbReference type="ARBA" id="ARBA00022777"/>
    </source>
</evidence>
<dbReference type="RefSeq" id="XP_035667150.1">
    <property type="nucleotide sequence ID" value="XM_035811257.1"/>
</dbReference>
<proteinExistence type="predicted"/>
<evidence type="ECO:0000313" key="7">
    <source>
        <dbReference type="Proteomes" id="UP000001554"/>
    </source>
</evidence>
<keyword evidence="7" id="KW-1185">Reference proteome</keyword>
<evidence type="ECO:0000256" key="2">
    <source>
        <dbReference type="ARBA" id="ARBA00022741"/>
    </source>
</evidence>
<feature type="domain" description="Protein kinase" evidence="6">
    <location>
        <begin position="321"/>
        <end position="629"/>
    </location>
</feature>
<reference evidence="7" key="1">
    <citation type="journal article" date="2020" name="Nat. Ecol. Evol.">
        <title>Deeply conserved synteny resolves early events in vertebrate evolution.</title>
        <authorList>
            <person name="Simakov O."/>
            <person name="Marletaz F."/>
            <person name="Yue J.X."/>
            <person name="O'Connell B."/>
            <person name="Jenkins J."/>
            <person name="Brandt A."/>
            <person name="Calef R."/>
            <person name="Tung C.H."/>
            <person name="Huang T.K."/>
            <person name="Schmutz J."/>
            <person name="Satoh N."/>
            <person name="Yu J.K."/>
            <person name="Putnam N.H."/>
            <person name="Green R.E."/>
            <person name="Rokhsar D.S."/>
        </authorList>
    </citation>
    <scope>NUCLEOTIDE SEQUENCE [LARGE SCALE GENOMIC DNA]</scope>
    <source>
        <strain evidence="7">S238N-H82</strain>
    </source>
</reference>
<gene>
    <name evidence="8" type="primary">LOC118409886</name>
</gene>
<dbReference type="KEGG" id="bfo:118409886"/>
<dbReference type="PROSITE" id="PS50011">
    <property type="entry name" value="PROTEIN_KINASE_DOM"/>
    <property type="match status" value="1"/>
</dbReference>
<dbReference type="SUPFAM" id="SSF56112">
    <property type="entry name" value="Protein kinase-like (PK-like)"/>
    <property type="match status" value="1"/>
</dbReference>
<dbReference type="SMART" id="SM00220">
    <property type="entry name" value="S_TKc"/>
    <property type="match status" value="1"/>
</dbReference>
<dbReference type="PROSITE" id="PS00109">
    <property type="entry name" value="PROTEIN_KINASE_TYR"/>
    <property type="match status" value="1"/>
</dbReference>
<dbReference type="PANTHER" id="PTHR48016">
    <property type="entry name" value="MAP KINASE KINASE KINASE SSK2-RELATED-RELATED"/>
    <property type="match status" value="1"/>
</dbReference>
<feature type="region of interest" description="Disordered" evidence="5">
    <location>
        <begin position="660"/>
        <end position="686"/>
    </location>
</feature>
<dbReference type="GO" id="GO:0035556">
    <property type="term" value="P:intracellular signal transduction"/>
    <property type="evidence" value="ECO:0007669"/>
    <property type="project" value="UniProtKB-ARBA"/>
</dbReference>
<keyword evidence="3" id="KW-0418">Kinase</keyword>
<feature type="compositionally biased region" description="Basic and acidic residues" evidence="5">
    <location>
        <begin position="1"/>
        <end position="20"/>
    </location>
</feature>
<dbReference type="OrthoDB" id="1668230at2759"/>
<accession>A0A9J7KN98</accession>
<keyword evidence="4" id="KW-0067">ATP-binding</keyword>
<dbReference type="Pfam" id="PF00069">
    <property type="entry name" value="Pkinase"/>
    <property type="match status" value="1"/>
</dbReference>
<dbReference type="AlphaFoldDB" id="A0A9J7KN98"/>